<evidence type="ECO:0000313" key="3">
    <source>
        <dbReference type="Proteomes" id="UP000482487"/>
    </source>
</evidence>
<evidence type="ECO:0000256" key="1">
    <source>
        <dbReference type="SAM" id="SignalP"/>
    </source>
</evidence>
<organism evidence="2 3">
    <name type="scientific">Solidesulfovibrio aerotolerans</name>
    <dbReference type="NCBI Taxonomy" id="295255"/>
    <lineage>
        <taxon>Bacteria</taxon>
        <taxon>Pseudomonadati</taxon>
        <taxon>Thermodesulfobacteriota</taxon>
        <taxon>Desulfovibrionia</taxon>
        <taxon>Desulfovibrionales</taxon>
        <taxon>Desulfovibrionaceae</taxon>
        <taxon>Solidesulfovibrio</taxon>
    </lineage>
</organism>
<name>A0A7C9MI56_9BACT</name>
<keyword evidence="3" id="KW-1185">Reference proteome</keyword>
<proteinExistence type="predicted"/>
<feature type="signal peptide" evidence="1">
    <location>
        <begin position="1"/>
        <end position="21"/>
    </location>
</feature>
<feature type="chain" id="PRO_5029001951" evidence="1">
    <location>
        <begin position="22"/>
        <end position="163"/>
    </location>
</feature>
<accession>A0A7C9MI56</accession>
<keyword evidence="1" id="KW-0732">Signal</keyword>
<comment type="caution">
    <text evidence="2">The sequence shown here is derived from an EMBL/GenBank/DDBJ whole genome shotgun (WGS) entry which is preliminary data.</text>
</comment>
<dbReference type="OrthoDB" id="5455497at2"/>
<dbReference type="Proteomes" id="UP000482487">
    <property type="component" value="Unassembled WGS sequence"/>
</dbReference>
<dbReference type="EMBL" id="WVUD01000009">
    <property type="protein sequence ID" value="MYL83008.1"/>
    <property type="molecule type" value="Genomic_DNA"/>
</dbReference>
<gene>
    <name evidence="2" type="ORF">GTA51_07645</name>
</gene>
<reference evidence="2 3" key="1">
    <citation type="submission" date="2020-01" db="EMBL/GenBank/DDBJ databases">
        <title>Genome sequence of Desulfovibrio aerotolerans DSM 16695(T).</title>
        <authorList>
            <person name="Karnachuk O."/>
            <person name="Avakyan M."/>
            <person name="Mardanov A."/>
            <person name="Kadnikov V."/>
            <person name="Ravin N."/>
        </authorList>
    </citation>
    <scope>NUCLEOTIDE SEQUENCE [LARGE SCALE GENOMIC DNA]</scope>
    <source>
        <strain evidence="2 3">DSM 16695</strain>
    </source>
</reference>
<dbReference type="RefSeq" id="WP_160960026.1">
    <property type="nucleotide sequence ID" value="NZ_WVUD01000009.1"/>
</dbReference>
<dbReference type="AlphaFoldDB" id="A0A7C9MI56"/>
<protein>
    <submittedName>
        <fullName evidence="2">Uncharacterized protein</fullName>
    </submittedName>
</protein>
<evidence type="ECO:0000313" key="2">
    <source>
        <dbReference type="EMBL" id="MYL83008.1"/>
    </source>
</evidence>
<sequence>MRMRIKLPGVFVLLLAMTTMAVAGASGFPLSVGGQNLTLDQDSRRADIAAALARALPREEPSVLSPERIQYDVIAAPGQGPVSLAFDFDAKGRFTGAILDAMLKEQNPVAAQLAVWLTAEAGKGVRNKGDRVWTHAGFRFQLTEVQKAGDDSVYRMSIDRQTR</sequence>